<gene>
    <name evidence="2" type="ORF">ACFQGL_29700</name>
</gene>
<feature type="chain" id="PRO_5047029269" evidence="1">
    <location>
        <begin position="25"/>
        <end position="147"/>
    </location>
</feature>
<feature type="signal peptide" evidence="1">
    <location>
        <begin position="1"/>
        <end position="24"/>
    </location>
</feature>
<keyword evidence="3" id="KW-1185">Reference proteome</keyword>
<evidence type="ECO:0000313" key="3">
    <source>
        <dbReference type="Proteomes" id="UP001596226"/>
    </source>
</evidence>
<comment type="caution">
    <text evidence="2">The sequence shown here is derived from an EMBL/GenBank/DDBJ whole genome shotgun (WGS) entry which is preliminary data.</text>
</comment>
<dbReference type="EMBL" id="JBHSQS010000033">
    <property type="protein sequence ID" value="MFC5927524.1"/>
    <property type="molecule type" value="Genomic_DNA"/>
</dbReference>
<dbReference type="Proteomes" id="UP001596226">
    <property type="component" value="Unassembled WGS sequence"/>
</dbReference>
<name>A0ABW1HDH1_9ACTN</name>
<keyword evidence="1" id="KW-0732">Signal</keyword>
<evidence type="ECO:0000313" key="2">
    <source>
        <dbReference type="EMBL" id="MFC5927524.1"/>
    </source>
</evidence>
<organism evidence="2 3">
    <name type="scientific">Micromonospora vulcania</name>
    <dbReference type="NCBI Taxonomy" id="1441873"/>
    <lineage>
        <taxon>Bacteria</taxon>
        <taxon>Bacillati</taxon>
        <taxon>Actinomycetota</taxon>
        <taxon>Actinomycetes</taxon>
        <taxon>Micromonosporales</taxon>
        <taxon>Micromonosporaceae</taxon>
        <taxon>Micromonospora</taxon>
    </lineage>
</organism>
<accession>A0ABW1HDH1</accession>
<proteinExistence type="predicted"/>
<sequence>MRRISLAVLTIAAIVLTVAAPATASARGAKIRIEHRTSALYPYDPSYEQEGLAYPATIVRGEVRRCPAGTYFLSASLTQDGLPTVWATSGHGAGEVTCDGGTVSLTMGFYRTDPVLHPGRATVRFELHDAYVGTTLTETTRTVRIPR</sequence>
<dbReference type="RefSeq" id="WP_377515935.1">
    <property type="nucleotide sequence ID" value="NZ_JBHSQS010000033.1"/>
</dbReference>
<protein>
    <submittedName>
        <fullName evidence="2">Uncharacterized protein</fullName>
    </submittedName>
</protein>
<reference evidence="3" key="1">
    <citation type="journal article" date="2019" name="Int. J. Syst. Evol. Microbiol.">
        <title>The Global Catalogue of Microorganisms (GCM) 10K type strain sequencing project: providing services to taxonomists for standard genome sequencing and annotation.</title>
        <authorList>
            <consortium name="The Broad Institute Genomics Platform"/>
            <consortium name="The Broad Institute Genome Sequencing Center for Infectious Disease"/>
            <person name="Wu L."/>
            <person name="Ma J."/>
        </authorList>
    </citation>
    <scope>NUCLEOTIDE SEQUENCE [LARGE SCALE GENOMIC DNA]</scope>
    <source>
        <strain evidence="3">CGMCC 4.7144</strain>
    </source>
</reference>
<evidence type="ECO:0000256" key="1">
    <source>
        <dbReference type="SAM" id="SignalP"/>
    </source>
</evidence>